<dbReference type="EMBL" id="SDMP01000007">
    <property type="protein sequence ID" value="RYR48379.1"/>
    <property type="molecule type" value="Genomic_DNA"/>
</dbReference>
<keyword evidence="2 6" id="KW-0479">Metal-binding</keyword>
<dbReference type="InterPro" id="IPR007527">
    <property type="entry name" value="Znf_SWIM"/>
</dbReference>
<dbReference type="Proteomes" id="UP000289738">
    <property type="component" value="Chromosome A07"/>
</dbReference>
<evidence type="ECO:0000256" key="4">
    <source>
        <dbReference type="ARBA" id="ARBA00022833"/>
    </source>
</evidence>
<dbReference type="SMART" id="SM00575">
    <property type="entry name" value="ZnF_PMZ"/>
    <property type="match status" value="1"/>
</dbReference>
<accession>A0A445CBU4</accession>
<keyword evidence="9" id="KW-1185">Reference proteome</keyword>
<evidence type="ECO:0000259" key="7">
    <source>
        <dbReference type="PROSITE" id="PS50966"/>
    </source>
</evidence>
<dbReference type="PANTHER" id="PTHR31669:SF283">
    <property type="entry name" value="PROTEIN FAR1-RELATED SEQUENCE"/>
    <property type="match status" value="1"/>
</dbReference>
<dbReference type="GO" id="GO:0008270">
    <property type="term" value="F:zinc ion binding"/>
    <property type="evidence" value="ECO:0007669"/>
    <property type="project" value="UniProtKB-UniRule"/>
</dbReference>
<evidence type="ECO:0000256" key="5">
    <source>
        <dbReference type="PROSITE-ProRule" id="PRU00325"/>
    </source>
</evidence>
<evidence type="ECO:0000256" key="2">
    <source>
        <dbReference type="ARBA" id="ARBA00022723"/>
    </source>
</evidence>
<feature type="domain" description="SWIM-type" evidence="7">
    <location>
        <begin position="31"/>
        <end position="67"/>
    </location>
</feature>
<dbReference type="GO" id="GO:0005634">
    <property type="term" value="C:nucleus"/>
    <property type="evidence" value="ECO:0007669"/>
    <property type="project" value="UniProtKB-SubCell"/>
</dbReference>
<keyword evidence="4 6" id="KW-0862">Zinc</keyword>
<dbReference type="GO" id="GO:0006355">
    <property type="term" value="P:regulation of DNA-templated transcription"/>
    <property type="evidence" value="ECO:0007669"/>
    <property type="project" value="UniProtKB-UniRule"/>
</dbReference>
<proteinExistence type="inferred from homology"/>
<dbReference type="InterPro" id="IPR006564">
    <property type="entry name" value="Znf_PMZ"/>
</dbReference>
<evidence type="ECO:0000256" key="6">
    <source>
        <dbReference type="RuleBase" id="RU367018"/>
    </source>
</evidence>
<keyword evidence="3 5" id="KW-0863">Zinc-finger</keyword>
<comment type="caution">
    <text evidence="8">The sequence shown here is derived from an EMBL/GenBank/DDBJ whole genome shotgun (WGS) entry which is preliminary data.</text>
</comment>
<evidence type="ECO:0000313" key="8">
    <source>
        <dbReference type="EMBL" id="RYR48379.1"/>
    </source>
</evidence>
<comment type="subcellular location">
    <subcellularLocation>
        <location evidence="6">Nucleus</location>
    </subcellularLocation>
</comment>
<dbReference type="AlphaFoldDB" id="A0A445CBU4"/>
<comment type="function">
    <text evidence="6">Putative transcription activator involved in regulating light control of development.</text>
</comment>
<reference evidence="8 9" key="1">
    <citation type="submission" date="2019-01" db="EMBL/GenBank/DDBJ databases">
        <title>Sequencing of cultivated peanut Arachis hypogaea provides insights into genome evolution and oil improvement.</title>
        <authorList>
            <person name="Chen X."/>
        </authorList>
    </citation>
    <scope>NUCLEOTIDE SEQUENCE [LARGE SCALE GENOMIC DNA]</scope>
    <source>
        <strain evidence="9">cv. Fuhuasheng</strain>
        <tissue evidence="8">Leaves</tissue>
    </source>
</reference>
<protein>
    <recommendedName>
        <fullName evidence="6">Protein FAR1-RELATED SEQUENCE</fullName>
    </recommendedName>
</protein>
<sequence length="226" mass="26285">MNCITRSTESALDFTTYEVVKHVSNSTFNKFVVTYDAISCEEKCQCLLFESRGILCRHSLSALSFERVDKVAPRYILERWSKNVKRRRTHIKSSHDEPLLESRSKTFDDWSFRSHNICEFVSESEKLTTILHQYKGKSKEKYLLSHEDAFWDDINDLQNLSRVRTIGHAKNRLKSNTGKQIANASKKKKKKVLSELNLLVGGFVIQSNSSLYYGQIINYQFSDLRK</sequence>
<dbReference type="Pfam" id="PF04434">
    <property type="entry name" value="SWIM"/>
    <property type="match status" value="1"/>
</dbReference>
<name>A0A445CBU4_ARAHY</name>
<comment type="similarity">
    <text evidence="1 6">Belongs to the FHY3/FAR1 family.</text>
</comment>
<dbReference type="PANTHER" id="PTHR31669">
    <property type="entry name" value="PROTEIN FAR1-RELATED SEQUENCE 10-RELATED"/>
    <property type="match status" value="1"/>
</dbReference>
<evidence type="ECO:0000256" key="3">
    <source>
        <dbReference type="ARBA" id="ARBA00022771"/>
    </source>
</evidence>
<gene>
    <name evidence="8" type="ORF">Ahy_A07g034399</name>
</gene>
<keyword evidence="6" id="KW-0539">Nucleus</keyword>
<evidence type="ECO:0000256" key="1">
    <source>
        <dbReference type="ARBA" id="ARBA00005889"/>
    </source>
</evidence>
<dbReference type="PROSITE" id="PS50966">
    <property type="entry name" value="ZF_SWIM"/>
    <property type="match status" value="1"/>
</dbReference>
<organism evidence="8 9">
    <name type="scientific">Arachis hypogaea</name>
    <name type="common">Peanut</name>
    <dbReference type="NCBI Taxonomy" id="3818"/>
    <lineage>
        <taxon>Eukaryota</taxon>
        <taxon>Viridiplantae</taxon>
        <taxon>Streptophyta</taxon>
        <taxon>Embryophyta</taxon>
        <taxon>Tracheophyta</taxon>
        <taxon>Spermatophyta</taxon>
        <taxon>Magnoliopsida</taxon>
        <taxon>eudicotyledons</taxon>
        <taxon>Gunneridae</taxon>
        <taxon>Pentapetalae</taxon>
        <taxon>rosids</taxon>
        <taxon>fabids</taxon>
        <taxon>Fabales</taxon>
        <taxon>Fabaceae</taxon>
        <taxon>Papilionoideae</taxon>
        <taxon>50 kb inversion clade</taxon>
        <taxon>dalbergioids sensu lato</taxon>
        <taxon>Dalbergieae</taxon>
        <taxon>Pterocarpus clade</taxon>
        <taxon>Arachis</taxon>
    </lineage>
</organism>
<dbReference type="InterPro" id="IPR031052">
    <property type="entry name" value="FHY3/FAR1"/>
</dbReference>
<evidence type="ECO:0000313" key="9">
    <source>
        <dbReference type="Proteomes" id="UP000289738"/>
    </source>
</evidence>